<evidence type="ECO:0000256" key="1">
    <source>
        <dbReference type="SAM" id="SignalP"/>
    </source>
</evidence>
<accession>A0A7D4TG86</accession>
<name>A0A7D4TG86_9GAMM</name>
<organism evidence="2 3">
    <name type="scientific">Thiomicrorhabdus xiamenensis</name>
    <dbReference type="NCBI Taxonomy" id="2739063"/>
    <lineage>
        <taxon>Bacteria</taxon>
        <taxon>Pseudomonadati</taxon>
        <taxon>Pseudomonadota</taxon>
        <taxon>Gammaproteobacteria</taxon>
        <taxon>Thiotrichales</taxon>
        <taxon>Piscirickettsiaceae</taxon>
        <taxon>Thiomicrorhabdus</taxon>
    </lineage>
</organism>
<evidence type="ECO:0000313" key="3">
    <source>
        <dbReference type="Proteomes" id="UP000504724"/>
    </source>
</evidence>
<evidence type="ECO:0000313" key="2">
    <source>
        <dbReference type="EMBL" id="QKI89468.1"/>
    </source>
</evidence>
<dbReference type="PANTHER" id="PTHR36302:SF1">
    <property type="entry name" value="COPPER CHAPERONE PCU(A)C"/>
    <property type="match status" value="1"/>
</dbReference>
<dbReference type="KEGG" id="txa:HQN79_07755"/>
<dbReference type="InterPro" id="IPR007410">
    <property type="entry name" value="LpqE-like"/>
</dbReference>
<feature type="chain" id="PRO_5028811335" evidence="1">
    <location>
        <begin position="21"/>
        <end position="166"/>
    </location>
</feature>
<dbReference type="Pfam" id="PF04314">
    <property type="entry name" value="PCuAC"/>
    <property type="match status" value="1"/>
</dbReference>
<dbReference type="PANTHER" id="PTHR36302">
    <property type="entry name" value="BLR7088 PROTEIN"/>
    <property type="match status" value="1"/>
</dbReference>
<reference evidence="2 3" key="1">
    <citation type="submission" date="2020-05" db="EMBL/GenBank/DDBJ databases">
        <title>Thiomicrorhabdus sediminis sp.nov. and Thiomicrorhabdus xiamenensis sp.nov., novel sulfur-oxidizing bacteria isolated from coastal sediment.</title>
        <authorList>
            <person name="Liu X."/>
        </authorList>
    </citation>
    <scope>NUCLEOTIDE SEQUENCE [LARGE SCALE GENOMIC DNA]</scope>
    <source>
        <strain evidence="2 3">G2</strain>
    </source>
</reference>
<keyword evidence="3" id="KW-1185">Reference proteome</keyword>
<dbReference type="InterPro" id="IPR058248">
    <property type="entry name" value="Lxx211020-like"/>
</dbReference>
<sequence>MKKTLVALSFGVITSLSSFAALAVQADNISVENPFAREVPPTAPASASFMTLKNASGKDINLVQAHSEVARAVELHTHINDGGVMRMRQIDKITIPANGTTELKPGGLHIMLIGPHNPIKVGQTVTVDLEFADGSHKKVDMPVKSFMGMGMQNQQKGQHRCGSGMH</sequence>
<feature type="signal peptide" evidence="1">
    <location>
        <begin position="1"/>
        <end position="20"/>
    </location>
</feature>
<dbReference type="Proteomes" id="UP000504724">
    <property type="component" value="Chromosome"/>
</dbReference>
<dbReference type="InterPro" id="IPR036182">
    <property type="entry name" value="PCuAC_sf"/>
</dbReference>
<dbReference type="AlphaFoldDB" id="A0A7D4TG86"/>
<dbReference type="EMBL" id="CP054020">
    <property type="protein sequence ID" value="QKI89468.1"/>
    <property type="molecule type" value="Genomic_DNA"/>
</dbReference>
<protein>
    <submittedName>
        <fullName evidence="2">Copper chaperone PCu(A)C</fullName>
    </submittedName>
</protein>
<dbReference type="SUPFAM" id="SSF110087">
    <property type="entry name" value="DR1885-like metal-binding protein"/>
    <property type="match status" value="1"/>
</dbReference>
<proteinExistence type="predicted"/>
<dbReference type="RefSeq" id="WP_173285366.1">
    <property type="nucleotide sequence ID" value="NZ_CP054020.1"/>
</dbReference>
<keyword evidence="1" id="KW-0732">Signal</keyword>
<gene>
    <name evidence="2" type="ORF">HQN79_07755</name>
</gene>
<dbReference type="Gene3D" id="2.60.40.1890">
    <property type="entry name" value="PCu(A)C copper chaperone"/>
    <property type="match status" value="1"/>
</dbReference>